<proteinExistence type="predicted"/>
<dbReference type="InterPro" id="IPR011330">
    <property type="entry name" value="Glyco_hydro/deAcase_b/a-brl"/>
</dbReference>
<name>A0A8J8MLD5_9FIRM</name>
<dbReference type="KEGG" id="vpy:HZI73_15765"/>
<dbReference type="SUPFAM" id="SSF88713">
    <property type="entry name" value="Glycoside hydrolase/deacetylase"/>
    <property type="match status" value="1"/>
</dbReference>
<dbReference type="RefSeq" id="WP_212694342.1">
    <property type="nucleotide sequence ID" value="NZ_CP058649.1"/>
</dbReference>
<dbReference type="Proteomes" id="UP000683246">
    <property type="component" value="Chromosome"/>
</dbReference>
<dbReference type="InterPro" id="IPR000602">
    <property type="entry name" value="Glyco_hydro_38_N"/>
</dbReference>
<dbReference type="Pfam" id="PF01074">
    <property type="entry name" value="Glyco_hydro_38N"/>
    <property type="match status" value="1"/>
</dbReference>
<dbReference type="SUPFAM" id="SSF74650">
    <property type="entry name" value="Galactose mutarotase-like"/>
    <property type="match status" value="1"/>
</dbReference>
<accession>A0A8J8MLD5</accession>
<dbReference type="AlphaFoldDB" id="A0A8J8MLD5"/>
<dbReference type="GO" id="GO:0004559">
    <property type="term" value="F:alpha-mannosidase activity"/>
    <property type="evidence" value="ECO:0007669"/>
    <property type="project" value="InterPro"/>
</dbReference>
<feature type="domain" description="Glycoside hydrolase family 38 N-terminal" evidence="1">
    <location>
        <begin position="10"/>
        <end position="306"/>
    </location>
</feature>
<dbReference type="GO" id="GO:0006013">
    <property type="term" value="P:mannose metabolic process"/>
    <property type="evidence" value="ECO:0007669"/>
    <property type="project" value="InterPro"/>
</dbReference>
<evidence type="ECO:0000259" key="1">
    <source>
        <dbReference type="Pfam" id="PF01074"/>
    </source>
</evidence>
<organism evidence="2 3">
    <name type="scientific">Vallitalea pronyensis</name>
    <dbReference type="NCBI Taxonomy" id="1348613"/>
    <lineage>
        <taxon>Bacteria</taxon>
        <taxon>Bacillati</taxon>
        <taxon>Bacillota</taxon>
        <taxon>Clostridia</taxon>
        <taxon>Lachnospirales</taxon>
        <taxon>Vallitaleaceae</taxon>
        <taxon>Vallitalea</taxon>
    </lineage>
</organism>
<evidence type="ECO:0000313" key="3">
    <source>
        <dbReference type="Proteomes" id="UP000683246"/>
    </source>
</evidence>
<sequence>MQGLNKKWEICVVQHTHTDIGYTERQEVIEAFQVDFIKQAIEISEAIHDGSKKEWEGFRWTCETFWAVEKFLEEASESLKERFVQAVKRGHIEITGNYLNLNEIIDGDVLKNVSKRAIDYARSIGVQVDCAITADINGYSWGYGQCLHDIGVHNLFSCLHTHHGLFVGGLKQRPFYWETPNKDKVLVWMGDHYMLGNELGIVPGALTKYMIQDEFDCANQEDRFDVGKVRVERYLKNLEKENYPYDFVPVMVSGLPTDNAPPTPHIMDHIYKWNDMFGDKVTITMVSLDEFFKKLRSCKEDIPVYKGDWPDWWADGMASTPLPLKMFREAQRTLKVTKMIDSDGTLGDKELVKKAEDMMMVYAEHTWGYSASLSEPWTKMVHTTDYRNIGYANNAHEAAFRNYDKVLRNKGAALLYQGRPLKYKVINPFEHTVSEFVRLYVDFWEVGLLANGLEVFDENTGEVFAHQMDHVARGTEIVVALTLDKKEEKTIRIRPCQQKSAVTAESFQDKGSDLVSDVYYKDRSDDKIIVSEHGIETPLYNISLEEKEGIVSWFDKKNNVQLLRNDRTYNAFTPIYEITEAENNSGAQYGVRRNMGRNRKGITVDRYVGQFDGIKSSVVGELFAKVELGYTIKGTSYFSLFLILYKNQARVDVAVRFNKDNVWSPENMYVALPFGINNNENSTLWVEKTSAIFRPRMDQLPGTNTDFYCIQEGLGLTHNTLGIAIGTPDTPLIQLGSLKHKPVRLHDEHDPIEDGQHIYSWMMNNYWETNFKATLGEFYEFDYKIAWGEEYNTSDKLIDKCHAMNAGFVTFRVD</sequence>
<evidence type="ECO:0000313" key="2">
    <source>
        <dbReference type="EMBL" id="QUI23656.1"/>
    </source>
</evidence>
<keyword evidence="3" id="KW-1185">Reference proteome</keyword>
<dbReference type="EMBL" id="CP058649">
    <property type="protein sequence ID" value="QUI23656.1"/>
    <property type="molecule type" value="Genomic_DNA"/>
</dbReference>
<dbReference type="Gene3D" id="3.20.110.10">
    <property type="entry name" value="Glycoside hydrolase 38, N terminal domain"/>
    <property type="match status" value="1"/>
</dbReference>
<dbReference type="InterPro" id="IPR027291">
    <property type="entry name" value="Glyco_hydro_38_N_sf"/>
</dbReference>
<reference evidence="2" key="1">
    <citation type="submission" date="2020-07" db="EMBL/GenBank/DDBJ databases">
        <title>Vallitalea pronyensis genome.</title>
        <authorList>
            <person name="Postec A."/>
        </authorList>
    </citation>
    <scope>NUCLEOTIDE SEQUENCE</scope>
    <source>
        <strain evidence="2">FatNI3</strain>
    </source>
</reference>
<keyword evidence="2" id="KW-0378">Hydrolase</keyword>
<dbReference type="GO" id="GO:0030246">
    <property type="term" value="F:carbohydrate binding"/>
    <property type="evidence" value="ECO:0007669"/>
    <property type="project" value="InterPro"/>
</dbReference>
<protein>
    <submittedName>
        <fullName evidence="2">Glycoside hydrolase</fullName>
    </submittedName>
</protein>
<dbReference type="CDD" id="cd10791">
    <property type="entry name" value="GH38N_AMII_like_1"/>
    <property type="match status" value="1"/>
</dbReference>
<dbReference type="InterPro" id="IPR011013">
    <property type="entry name" value="Gal_mutarotase_sf_dom"/>
</dbReference>
<gene>
    <name evidence="2" type="ORF">HZI73_15765</name>
</gene>